<evidence type="ECO:0000313" key="3">
    <source>
        <dbReference type="Proteomes" id="UP000515152"/>
    </source>
</evidence>
<dbReference type="AlphaFoldDB" id="A0A6P8GNJ4"/>
<dbReference type="RefSeq" id="XP_031436415.1">
    <property type="nucleotide sequence ID" value="XM_031580555.2"/>
</dbReference>
<sequence>MEPGGDYREELVARERSGHTAVVEGNFLYVWGGYVSIAEHEIFLPNDEIWLYDLDSGVWEIASMAGDIPPSMSGMCGCSLSGEMFIFGGCCDDGQTNELYSVNLLDRKYTWKKRKHESGSVPSPRDKLSCWVHQDRVIFFGGYGHKVLSELNGSRNFIIDEASWGHLPAPRAAHASAILGRKGYICGGRVMETRTSDIHCLDLESWTWSEITPISALPVGRSWHTLTAVSDKSLFLFGGLSVECKPMSDGWVFDVETKKWKELDHPYKDKPRLWHTACVGRDSDVIVFGGSRDYILLVDTGHCNDALIFQTQPYPLHRLCEDFIAKNSTVFQKELPCLPTKLKGAVKKRTAFFRPAVL</sequence>
<keyword evidence="3" id="KW-1185">Reference proteome</keyword>
<dbReference type="PANTHER" id="PTHR46228">
    <property type="entry name" value="KELCH DOMAIN-CONTAINING PROTEIN"/>
    <property type="match status" value="1"/>
</dbReference>
<dbReference type="Proteomes" id="UP000515152">
    <property type="component" value="Chromosome 14"/>
</dbReference>
<keyword evidence="2" id="KW-0677">Repeat</keyword>
<dbReference type="Gene3D" id="2.120.10.80">
    <property type="entry name" value="Kelch-type beta propeller"/>
    <property type="match status" value="2"/>
</dbReference>
<evidence type="ECO:0000313" key="4">
    <source>
        <dbReference type="RefSeq" id="XP_031436415.1"/>
    </source>
</evidence>
<organism evidence="3 4">
    <name type="scientific">Clupea harengus</name>
    <name type="common">Atlantic herring</name>
    <dbReference type="NCBI Taxonomy" id="7950"/>
    <lineage>
        <taxon>Eukaryota</taxon>
        <taxon>Metazoa</taxon>
        <taxon>Chordata</taxon>
        <taxon>Craniata</taxon>
        <taxon>Vertebrata</taxon>
        <taxon>Euteleostomi</taxon>
        <taxon>Actinopterygii</taxon>
        <taxon>Neopterygii</taxon>
        <taxon>Teleostei</taxon>
        <taxon>Clupei</taxon>
        <taxon>Clupeiformes</taxon>
        <taxon>Clupeoidei</taxon>
        <taxon>Clupeidae</taxon>
        <taxon>Clupea</taxon>
    </lineage>
</organism>
<protein>
    <submittedName>
        <fullName evidence="4">Kelch domain-containing protein 1 isoform X2</fullName>
    </submittedName>
</protein>
<name>A0A6P8GNJ4_CLUHA</name>
<proteinExistence type="predicted"/>
<evidence type="ECO:0000256" key="2">
    <source>
        <dbReference type="ARBA" id="ARBA00022737"/>
    </source>
</evidence>
<dbReference type="PANTHER" id="PTHR46228:SF1">
    <property type="entry name" value="KELCH DOMAIN-CONTAINING PROTEIN 1"/>
    <property type="match status" value="1"/>
</dbReference>
<reference evidence="4" key="1">
    <citation type="submission" date="2025-08" db="UniProtKB">
        <authorList>
            <consortium name="RefSeq"/>
        </authorList>
    </citation>
    <scope>IDENTIFICATION</scope>
</reference>
<dbReference type="Pfam" id="PF24681">
    <property type="entry name" value="Kelch_KLHDC2_KLHL20_DRC7"/>
    <property type="match status" value="1"/>
</dbReference>
<dbReference type="InterPro" id="IPR015915">
    <property type="entry name" value="Kelch-typ_b-propeller"/>
</dbReference>
<dbReference type="SUPFAM" id="SSF117281">
    <property type="entry name" value="Kelch motif"/>
    <property type="match status" value="2"/>
</dbReference>
<accession>A0A6P8GNJ4</accession>
<gene>
    <name evidence="4" type="primary">LOC105899611</name>
</gene>
<dbReference type="GeneID" id="105899611"/>
<keyword evidence="1" id="KW-0880">Kelch repeat</keyword>
<evidence type="ECO:0000256" key="1">
    <source>
        <dbReference type="ARBA" id="ARBA00022441"/>
    </source>
</evidence>